<dbReference type="InterPro" id="IPR007630">
    <property type="entry name" value="RNA_pol_sigma70_r4"/>
</dbReference>
<dbReference type="InterPro" id="IPR013324">
    <property type="entry name" value="RNA_pol_sigma_r3/r4-like"/>
</dbReference>
<keyword evidence="4" id="KW-0804">Transcription</keyword>
<organism evidence="8 9">
    <name type="scientific">Phycicoccus sonneratiae</name>
    <dbReference type="NCBI Taxonomy" id="2807628"/>
    <lineage>
        <taxon>Bacteria</taxon>
        <taxon>Bacillati</taxon>
        <taxon>Actinomycetota</taxon>
        <taxon>Actinomycetes</taxon>
        <taxon>Micrococcales</taxon>
        <taxon>Intrasporangiaceae</taxon>
        <taxon>Phycicoccus</taxon>
    </lineage>
</organism>
<gene>
    <name evidence="8" type="ORF">JQN70_13830</name>
</gene>
<sequence>MTENASTSATSSRRGDLEQLCRDHLPIVGYEVRSLSARLPSHVAVDDLTSAGMHALAAAAASFDPERGVPFGRYAATRIKGALLDELRSMDWATRSVRTRAREHDAARGVLTAELGREPADRELADRMGLSVEEVREVSHAVHRSTVVRIDSLVDAGVGDTVLPRVDRTPEDVVVDNEREVYLTAAVESLPERLRTVVRAVFFEDRLLKDVAEELGVTESRVSQLRSEALVMLRDGMNATLEQERTAGVAAAATTGAAARRRATYYADIAKRATISQRGSLGARPAQTARYAV</sequence>
<proteinExistence type="predicted"/>
<feature type="domain" description="RNA polymerase sigma-70 region 3" evidence="5">
    <location>
        <begin position="107"/>
        <end position="155"/>
    </location>
</feature>
<evidence type="ECO:0000256" key="1">
    <source>
        <dbReference type="ARBA" id="ARBA00023015"/>
    </source>
</evidence>
<dbReference type="SUPFAM" id="SSF88946">
    <property type="entry name" value="Sigma2 domain of RNA polymerase sigma factors"/>
    <property type="match status" value="1"/>
</dbReference>
<keyword evidence="9" id="KW-1185">Reference proteome</keyword>
<dbReference type="PANTHER" id="PTHR30385:SF7">
    <property type="entry name" value="RNA POLYMERASE SIGMA FACTOR FLIA"/>
    <property type="match status" value="1"/>
</dbReference>
<evidence type="ECO:0000259" key="5">
    <source>
        <dbReference type="Pfam" id="PF04539"/>
    </source>
</evidence>
<dbReference type="Proteomes" id="UP001430172">
    <property type="component" value="Unassembled WGS sequence"/>
</dbReference>
<evidence type="ECO:0000256" key="4">
    <source>
        <dbReference type="ARBA" id="ARBA00023163"/>
    </source>
</evidence>
<reference evidence="8" key="1">
    <citation type="submission" date="2021-02" db="EMBL/GenBank/DDBJ databases">
        <title>Phycicoccus sp. MQZ13P-5T, whole genome shotgun sequence.</title>
        <authorList>
            <person name="Tuo L."/>
        </authorList>
    </citation>
    <scope>NUCLEOTIDE SEQUENCE</scope>
    <source>
        <strain evidence="8">MQZ13P-5</strain>
    </source>
</reference>
<dbReference type="InterPro" id="IPR007627">
    <property type="entry name" value="RNA_pol_sigma70_r2"/>
</dbReference>
<protein>
    <submittedName>
        <fullName evidence="8">Sigma-70 family RNA polymerase sigma factor</fullName>
    </submittedName>
</protein>
<keyword evidence="1" id="KW-0805">Transcription regulation</keyword>
<evidence type="ECO:0000313" key="9">
    <source>
        <dbReference type="Proteomes" id="UP001430172"/>
    </source>
</evidence>
<dbReference type="SUPFAM" id="SSF88659">
    <property type="entry name" value="Sigma3 and sigma4 domains of RNA polymerase sigma factors"/>
    <property type="match status" value="2"/>
</dbReference>
<dbReference type="EMBL" id="JAFDVD010000015">
    <property type="protein sequence ID" value="MBM6401474.1"/>
    <property type="molecule type" value="Genomic_DNA"/>
</dbReference>
<evidence type="ECO:0000259" key="7">
    <source>
        <dbReference type="Pfam" id="PF04545"/>
    </source>
</evidence>
<evidence type="ECO:0000256" key="3">
    <source>
        <dbReference type="ARBA" id="ARBA00023125"/>
    </source>
</evidence>
<evidence type="ECO:0000259" key="6">
    <source>
        <dbReference type="Pfam" id="PF04542"/>
    </source>
</evidence>
<dbReference type="NCBIfam" id="TIGR02937">
    <property type="entry name" value="sigma70-ECF"/>
    <property type="match status" value="1"/>
</dbReference>
<evidence type="ECO:0000256" key="2">
    <source>
        <dbReference type="ARBA" id="ARBA00023082"/>
    </source>
</evidence>
<name>A0ABS2CNL2_9MICO</name>
<feature type="domain" description="RNA polymerase sigma-70 region 4" evidence="7">
    <location>
        <begin position="187"/>
        <end position="234"/>
    </location>
</feature>
<dbReference type="InterPro" id="IPR013325">
    <property type="entry name" value="RNA_pol_sigma_r2"/>
</dbReference>
<dbReference type="Gene3D" id="1.10.1740.10">
    <property type="match status" value="1"/>
</dbReference>
<keyword evidence="2" id="KW-0731">Sigma factor</keyword>
<dbReference type="RefSeq" id="WP_204131943.1">
    <property type="nucleotide sequence ID" value="NZ_JAFDVD010000015.1"/>
</dbReference>
<dbReference type="InterPro" id="IPR007624">
    <property type="entry name" value="RNA_pol_sigma70_r3"/>
</dbReference>
<dbReference type="Gene3D" id="1.20.140.160">
    <property type="match status" value="1"/>
</dbReference>
<dbReference type="Pfam" id="PF04539">
    <property type="entry name" value="Sigma70_r3"/>
    <property type="match status" value="1"/>
</dbReference>
<comment type="caution">
    <text evidence="8">The sequence shown here is derived from an EMBL/GenBank/DDBJ whole genome shotgun (WGS) entry which is preliminary data.</text>
</comment>
<evidence type="ECO:0000313" key="8">
    <source>
        <dbReference type="EMBL" id="MBM6401474.1"/>
    </source>
</evidence>
<dbReference type="InterPro" id="IPR000943">
    <property type="entry name" value="RNA_pol_sigma70"/>
</dbReference>
<dbReference type="PANTHER" id="PTHR30385">
    <property type="entry name" value="SIGMA FACTOR F FLAGELLAR"/>
    <property type="match status" value="1"/>
</dbReference>
<keyword evidence="3" id="KW-0238">DNA-binding</keyword>
<dbReference type="CDD" id="cd06171">
    <property type="entry name" value="Sigma70_r4"/>
    <property type="match status" value="1"/>
</dbReference>
<dbReference type="PRINTS" id="PR00046">
    <property type="entry name" value="SIGMA70FCT"/>
</dbReference>
<dbReference type="Pfam" id="PF04545">
    <property type="entry name" value="Sigma70_r4"/>
    <property type="match status" value="1"/>
</dbReference>
<feature type="domain" description="RNA polymerase sigma-70 region 2" evidence="6">
    <location>
        <begin position="22"/>
        <end position="92"/>
    </location>
</feature>
<accession>A0ABS2CNL2</accession>
<dbReference type="InterPro" id="IPR014284">
    <property type="entry name" value="RNA_pol_sigma-70_dom"/>
</dbReference>
<dbReference type="Pfam" id="PF04542">
    <property type="entry name" value="Sigma70_r2"/>
    <property type="match status" value="1"/>
</dbReference>